<reference evidence="1" key="2">
    <citation type="journal article" date="2015" name="Fish Shellfish Immunol.">
        <title>Early steps in the European eel (Anguilla anguilla)-Vibrio vulnificus interaction in the gills: Role of the RtxA13 toxin.</title>
        <authorList>
            <person name="Callol A."/>
            <person name="Pajuelo D."/>
            <person name="Ebbesson L."/>
            <person name="Teles M."/>
            <person name="MacKenzie S."/>
            <person name="Amaro C."/>
        </authorList>
    </citation>
    <scope>NUCLEOTIDE SEQUENCE</scope>
</reference>
<name>A0A0E9TZ77_ANGAN</name>
<organism evidence="1">
    <name type="scientific">Anguilla anguilla</name>
    <name type="common">European freshwater eel</name>
    <name type="synonym">Muraena anguilla</name>
    <dbReference type="NCBI Taxonomy" id="7936"/>
    <lineage>
        <taxon>Eukaryota</taxon>
        <taxon>Metazoa</taxon>
        <taxon>Chordata</taxon>
        <taxon>Craniata</taxon>
        <taxon>Vertebrata</taxon>
        <taxon>Euteleostomi</taxon>
        <taxon>Actinopterygii</taxon>
        <taxon>Neopterygii</taxon>
        <taxon>Teleostei</taxon>
        <taxon>Anguilliformes</taxon>
        <taxon>Anguillidae</taxon>
        <taxon>Anguilla</taxon>
    </lineage>
</organism>
<dbReference type="EMBL" id="GBXM01049603">
    <property type="protein sequence ID" value="JAH58974.1"/>
    <property type="molecule type" value="Transcribed_RNA"/>
</dbReference>
<reference evidence="1" key="1">
    <citation type="submission" date="2014-11" db="EMBL/GenBank/DDBJ databases">
        <authorList>
            <person name="Amaro Gonzalez C."/>
        </authorList>
    </citation>
    <scope>NUCLEOTIDE SEQUENCE</scope>
</reference>
<proteinExistence type="predicted"/>
<dbReference type="AlphaFoldDB" id="A0A0E9TZ77"/>
<sequence length="31" mass="3364">MAAAPLCTHRTGRSVIRKPPFRSQPGRGLCV</sequence>
<evidence type="ECO:0000313" key="1">
    <source>
        <dbReference type="EMBL" id="JAH58974.1"/>
    </source>
</evidence>
<accession>A0A0E9TZ77</accession>
<protein>
    <submittedName>
        <fullName evidence="1">Uncharacterized protein</fullName>
    </submittedName>
</protein>